<proteinExistence type="predicted"/>
<evidence type="ECO:0000313" key="1">
    <source>
        <dbReference type="EMBL" id="SBW05297.1"/>
    </source>
</evidence>
<dbReference type="RefSeq" id="WP_296943380.1">
    <property type="nucleotide sequence ID" value="NZ_LT599032.1"/>
</dbReference>
<dbReference type="AlphaFoldDB" id="A0A212K0V0"/>
<name>A0A212K0V0_9BACT</name>
<organism evidence="1">
    <name type="scientific">uncultured Dysgonomonas sp</name>
    <dbReference type="NCBI Taxonomy" id="206096"/>
    <lineage>
        <taxon>Bacteria</taxon>
        <taxon>Pseudomonadati</taxon>
        <taxon>Bacteroidota</taxon>
        <taxon>Bacteroidia</taxon>
        <taxon>Bacteroidales</taxon>
        <taxon>Dysgonomonadaceae</taxon>
        <taxon>Dysgonomonas</taxon>
        <taxon>environmental samples</taxon>
    </lineage>
</organism>
<dbReference type="InterPro" id="IPR014985">
    <property type="entry name" value="WbqC"/>
</dbReference>
<sequence length="232" mass="27298">MRLGIMQPYFLPYIGYFQLLNAVDKYVIYDNIQYTKKGWINRNRILQNGKDLMITIPLEKDSDYLDVKERSLSVGFDKKKLLNQIRESYRKAPYLEQVMPLTERIVNFDDNNLFHYIDNSVRKICRYLEINTEIIISSSLNVDHSLKGQDKVIAICKELNATDYYNAIGGQELYSSDAFKKEDISLHFISSNPIEYKQFANEFVPWLSILDVMMFNPVEKIKSMLNDYKLIN</sequence>
<dbReference type="Pfam" id="PF08889">
    <property type="entry name" value="WbqC"/>
    <property type="match status" value="1"/>
</dbReference>
<gene>
    <name evidence="1" type="ORF">KL86DYS1_31074</name>
</gene>
<reference evidence="1" key="1">
    <citation type="submission" date="2016-04" db="EMBL/GenBank/DDBJ databases">
        <authorList>
            <person name="Evans L.H."/>
            <person name="Alamgir A."/>
            <person name="Owens N."/>
            <person name="Weber N.D."/>
            <person name="Virtaneva K."/>
            <person name="Barbian K."/>
            <person name="Babar A."/>
            <person name="Rosenke K."/>
        </authorList>
    </citation>
    <scope>NUCLEOTIDE SEQUENCE</scope>
    <source>
        <strain evidence="1">86-1</strain>
    </source>
</reference>
<evidence type="ECO:0008006" key="2">
    <source>
        <dbReference type="Google" id="ProtNLM"/>
    </source>
</evidence>
<protein>
    <recommendedName>
        <fullName evidence="2">WbqC-like protein</fullName>
    </recommendedName>
</protein>
<accession>A0A212K0V0</accession>
<dbReference type="EMBL" id="FLUM01000003">
    <property type="protein sequence ID" value="SBW05297.1"/>
    <property type="molecule type" value="Genomic_DNA"/>
</dbReference>